<dbReference type="SUPFAM" id="SSF55729">
    <property type="entry name" value="Acyl-CoA N-acyltransferases (Nat)"/>
    <property type="match status" value="1"/>
</dbReference>
<keyword evidence="2" id="KW-1185">Reference proteome</keyword>
<dbReference type="Proteomes" id="UP000515703">
    <property type="component" value="Chromosome"/>
</dbReference>
<evidence type="ECO:0008006" key="3">
    <source>
        <dbReference type="Google" id="ProtNLM"/>
    </source>
</evidence>
<accession>A0A7I8DMB7</accession>
<dbReference type="KEGG" id="acht:bsdcttw_25990"/>
<dbReference type="InterPro" id="IPR016181">
    <property type="entry name" value="Acyl_CoA_acyltransferase"/>
</dbReference>
<dbReference type="EMBL" id="AP023368">
    <property type="protein sequence ID" value="BCJ99558.1"/>
    <property type="molecule type" value="Genomic_DNA"/>
</dbReference>
<reference evidence="1 2" key="2">
    <citation type="submission" date="2020-08" db="EMBL/GenBank/DDBJ databases">
        <authorList>
            <person name="Ueki A."/>
            <person name="Tonouchi A."/>
        </authorList>
    </citation>
    <scope>NUCLEOTIDE SEQUENCE [LARGE SCALE GENOMIC DNA]</scope>
    <source>
        <strain evidence="1 2">CTTW</strain>
    </source>
</reference>
<dbReference type="AlphaFoldDB" id="A0A7I8DMB7"/>
<reference evidence="1 2" key="1">
    <citation type="submission" date="2020-08" db="EMBL/GenBank/DDBJ databases">
        <title>Draft genome sequencing of an Anaerocolumna strain isolated from anoxic soil subjected to BSD treatment.</title>
        <authorList>
            <person name="Uek A."/>
            <person name="Tonouchi A."/>
        </authorList>
    </citation>
    <scope>NUCLEOTIDE SEQUENCE [LARGE SCALE GENOMIC DNA]</scope>
    <source>
        <strain evidence="1 2">CTTW</strain>
    </source>
</reference>
<gene>
    <name evidence="1" type="ORF">bsdcttw_25990</name>
</gene>
<name>A0A7I8DMB7_9FIRM</name>
<evidence type="ECO:0000313" key="2">
    <source>
        <dbReference type="Proteomes" id="UP000515703"/>
    </source>
</evidence>
<organism evidence="1 2">
    <name type="scientific">Anaerocolumna chitinilytica</name>
    <dbReference type="NCBI Taxonomy" id="1727145"/>
    <lineage>
        <taxon>Bacteria</taxon>
        <taxon>Bacillati</taxon>
        <taxon>Bacillota</taxon>
        <taxon>Clostridia</taxon>
        <taxon>Lachnospirales</taxon>
        <taxon>Lachnospiraceae</taxon>
        <taxon>Anaerocolumna</taxon>
    </lineage>
</organism>
<sequence>MKLERIEAYANIENKASNGSLAKAGYSFEGCLRKRSYINKQFHDVNLWLFIKEDIE</sequence>
<dbReference type="Gene3D" id="3.40.630.30">
    <property type="match status" value="1"/>
</dbReference>
<protein>
    <recommendedName>
        <fullName evidence="3">N-acetyltransferase</fullName>
    </recommendedName>
</protein>
<evidence type="ECO:0000313" key="1">
    <source>
        <dbReference type="EMBL" id="BCJ99558.1"/>
    </source>
</evidence>
<proteinExistence type="predicted"/>